<keyword evidence="2" id="KW-1003">Cell membrane</keyword>
<evidence type="ECO:0000256" key="1">
    <source>
        <dbReference type="ARBA" id="ARBA00004651"/>
    </source>
</evidence>
<dbReference type="EMBL" id="AP024086">
    <property type="protein sequence ID" value="BCL61511.1"/>
    <property type="molecule type" value="Genomic_DNA"/>
</dbReference>
<feature type="domain" description="Type II secretion system protein GspF" evidence="7">
    <location>
        <begin position="65"/>
        <end position="188"/>
    </location>
</feature>
<dbReference type="RefSeq" id="WP_228853958.1">
    <property type="nucleotide sequence ID" value="NZ_AP024086.1"/>
</dbReference>
<dbReference type="AlphaFoldDB" id="A0A8D5FUC3"/>
<evidence type="ECO:0000313" key="8">
    <source>
        <dbReference type="EMBL" id="BCL61511.1"/>
    </source>
</evidence>
<name>A0A8D5FUC3_9BACT</name>
<reference evidence="8" key="1">
    <citation type="submission" date="2020-09" db="EMBL/GenBank/DDBJ databases">
        <title>Desulfogranum mesoprofundum gen. nov., sp. nov., a novel mesophilic, sulfate-reducing chemolithoautotroph isolated from a deep-sea hydrothermal vent chimney in the Suiyo Seamount.</title>
        <authorList>
            <person name="Hashimoto Y."/>
            <person name="Nakagawa S."/>
        </authorList>
    </citation>
    <scope>NUCLEOTIDE SEQUENCE</scope>
    <source>
        <strain evidence="8">KT2</strain>
    </source>
</reference>
<feature type="transmembrane region" description="Helical" evidence="6">
    <location>
        <begin position="372"/>
        <end position="396"/>
    </location>
</feature>
<feature type="transmembrane region" description="Helical" evidence="6">
    <location>
        <begin position="250"/>
        <end position="270"/>
    </location>
</feature>
<evidence type="ECO:0000256" key="2">
    <source>
        <dbReference type="ARBA" id="ARBA00022475"/>
    </source>
</evidence>
<dbReference type="Pfam" id="PF00482">
    <property type="entry name" value="T2SSF"/>
    <property type="match status" value="2"/>
</dbReference>
<evidence type="ECO:0000256" key="4">
    <source>
        <dbReference type="ARBA" id="ARBA00022989"/>
    </source>
</evidence>
<dbReference type="GO" id="GO:0005886">
    <property type="term" value="C:plasma membrane"/>
    <property type="evidence" value="ECO:0007669"/>
    <property type="project" value="UniProtKB-SubCell"/>
</dbReference>
<keyword evidence="5 6" id="KW-0472">Membrane</keyword>
<gene>
    <name evidence="8" type="ORF">DGMP_22040</name>
</gene>
<evidence type="ECO:0000256" key="5">
    <source>
        <dbReference type="ARBA" id="ARBA00023136"/>
    </source>
</evidence>
<evidence type="ECO:0000259" key="7">
    <source>
        <dbReference type="Pfam" id="PF00482"/>
    </source>
</evidence>
<dbReference type="PANTHER" id="PTHR30012:SF0">
    <property type="entry name" value="TYPE II SECRETION SYSTEM PROTEIN F-RELATED"/>
    <property type="match status" value="1"/>
</dbReference>
<feature type="domain" description="Type II secretion system protein GspF" evidence="7">
    <location>
        <begin position="269"/>
        <end position="389"/>
    </location>
</feature>
<accession>A0A8D5FUC3</accession>
<dbReference type="Proteomes" id="UP000826725">
    <property type="component" value="Chromosome"/>
</dbReference>
<dbReference type="PANTHER" id="PTHR30012">
    <property type="entry name" value="GENERAL SECRETION PATHWAY PROTEIN"/>
    <property type="match status" value="1"/>
</dbReference>
<feature type="transmembrane region" description="Helical" evidence="6">
    <location>
        <begin position="165"/>
        <end position="187"/>
    </location>
</feature>
<feature type="transmembrane region" description="Helical" evidence="6">
    <location>
        <begin position="219"/>
        <end position="238"/>
    </location>
</feature>
<evidence type="ECO:0000256" key="3">
    <source>
        <dbReference type="ARBA" id="ARBA00022692"/>
    </source>
</evidence>
<evidence type="ECO:0000256" key="6">
    <source>
        <dbReference type="SAM" id="Phobius"/>
    </source>
</evidence>
<keyword evidence="9" id="KW-1185">Reference proteome</keyword>
<keyword evidence="4 6" id="KW-1133">Transmembrane helix</keyword>
<proteinExistence type="predicted"/>
<dbReference type="InterPro" id="IPR003004">
    <property type="entry name" value="GspF/PilC"/>
</dbReference>
<comment type="subcellular location">
    <subcellularLocation>
        <location evidence="1">Cell membrane</location>
        <topology evidence="1">Multi-pass membrane protein</topology>
    </subcellularLocation>
</comment>
<keyword evidence="3 6" id="KW-0812">Transmembrane</keyword>
<organism evidence="8 9">
    <name type="scientific">Desulfomarina profundi</name>
    <dbReference type="NCBI Taxonomy" id="2772557"/>
    <lineage>
        <taxon>Bacteria</taxon>
        <taxon>Pseudomonadati</taxon>
        <taxon>Thermodesulfobacteriota</taxon>
        <taxon>Desulfobulbia</taxon>
        <taxon>Desulfobulbales</taxon>
        <taxon>Desulfobulbaceae</taxon>
        <taxon>Desulfomarina</taxon>
    </lineage>
</organism>
<protein>
    <submittedName>
        <fullName evidence="8">Pilin secretion/fimbrial assembly system protein, PilC</fullName>
    </submittedName>
</protein>
<sequence>MAYYHYTAMNQTGDLLKAEGEFATVVDLFDQLQKDGLDLIQYRKNIFGRGFLSSSRMTRLQLAEFFRNLALLLKGGVPLRDALQDLISGPGQPVIRRVFSRVIKRLEEGILFSKALEAEKRHIPKILLPLVAIGEETGEMDRTLLNAAQHLEKVHEIISSTRRALTYPAFVLFAMLGALTFWMVYVLPQLLELFTSMGMKELPLATRVLIGSVNIFNSWWPVIPGFFFLLFLVFLASRKNRKLHYIWDNFWSYFPLIGVIFRSSQLAFFFEYSSLLTSGGIHIIRTLELMEESVRHQVLKEGIHNIKKEIIAGDSMSESISKLKFFEPFVLRMVKVGEQTGNMPEQFLILADYYMKKVNNLVEMMSKTLEPLIITIAGLVFLVIILGLLGPIYDLITTIQ</sequence>
<dbReference type="InterPro" id="IPR018076">
    <property type="entry name" value="T2SS_GspF_dom"/>
</dbReference>
<evidence type="ECO:0000313" key="9">
    <source>
        <dbReference type="Proteomes" id="UP000826725"/>
    </source>
</evidence>
<dbReference type="KEGG" id="dbk:DGMP_22040"/>